<evidence type="ECO:0000259" key="3">
    <source>
        <dbReference type="SMART" id="SM00903"/>
    </source>
</evidence>
<evidence type="ECO:0000313" key="5">
    <source>
        <dbReference type="Proteomes" id="UP000240493"/>
    </source>
</evidence>
<dbReference type="GO" id="GO:0010181">
    <property type="term" value="F:FMN binding"/>
    <property type="evidence" value="ECO:0007669"/>
    <property type="project" value="InterPro"/>
</dbReference>
<dbReference type="InterPro" id="IPR002563">
    <property type="entry name" value="Flavin_Rdtase-like_dom"/>
</dbReference>
<dbReference type="Gene3D" id="2.30.110.10">
    <property type="entry name" value="Electron Transport, Fmn-binding Protein, Chain A"/>
    <property type="match status" value="1"/>
</dbReference>
<evidence type="ECO:0000313" key="4">
    <source>
        <dbReference type="EMBL" id="PTB35939.1"/>
    </source>
</evidence>
<dbReference type="SUPFAM" id="SSF50475">
    <property type="entry name" value="FMN-binding split barrel"/>
    <property type="match status" value="1"/>
</dbReference>
<dbReference type="OrthoDB" id="2015405at2759"/>
<protein>
    <recommendedName>
        <fullName evidence="3">Flavin reductase like domain-containing protein</fullName>
    </recommendedName>
</protein>
<dbReference type="STRING" id="1042311.A0A2T3YTT8"/>
<keyword evidence="5" id="KW-1185">Reference proteome</keyword>
<keyword evidence="1" id="KW-0560">Oxidoreductase</keyword>
<dbReference type="EMBL" id="KZ679272">
    <property type="protein sequence ID" value="PTB35939.1"/>
    <property type="molecule type" value="Genomic_DNA"/>
</dbReference>
<dbReference type="Proteomes" id="UP000240493">
    <property type="component" value="Unassembled WGS sequence"/>
</dbReference>
<dbReference type="SMART" id="SM00903">
    <property type="entry name" value="Flavin_Reduct"/>
    <property type="match status" value="1"/>
</dbReference>
<dbReference type="InterPro" id="IPR050268">
    <property type="entry name" value="NADH-dep_flavin_reductase"/>
</dbReference>
<feature type="compositionally biased region" description="Polar residues" evidence="2">
    <location>
        <begin position="86"/>
        <end position="100"/>
    </location>
</feature>
<accession>A0A2T3YTT8</accession>
<dbReference type="PANTHER" id="PTHR30466">
    <property type="entry name" value="FLAVIN REDUCTASE"/>
    <property type="match status" value="1"/>
</dbReference>
<feature type="domain" description="Flavin reductase like" evidence="3">
    <location>
        <begin position="124"/>
        <end position="282"/>
    </location>
</feature>
<sequence>MRAARAVRQLSQLGCCGASRNVSRGLGDAWNVQRRGFWALRLMRGVHDVVGHAISLGEYATGVRPSRTAERSSPAAQDTTTRENKASFQHTSHGPHSWHTSPPIPPTADPTSPADLPEQIRSVMRLLPHSVVVCTSTHGETPRAMTMSSFTSLTLSPTPLISFNIATPSRTLDAIIASRHFNIHVMSGDELGVEVADRFTKGNTDDVFKGIEYDTDKTDGAPLLKEEGVMYALRCRLLPDEPTRGLMRVRDHVIVVGEVVELISGSHVNKFGLSYADRKYRQVGRVILQD</sequence>
<dbReference type="PANTHER" id="PTHR30466:SF1">
    <property type="entry name" value="FMN REDUCTASE (NADH) RUTF"/>
    <property type="match status" value="1"/>
</dbReference>
<dbReference type="InterPro" id="IPR012349">
    <property type="entry name" value="Split_barrel_FMN-bd"/>
</dbReference>
<gene>
    <name evidence="4" type="ORF">M441DRAFT_51625</name>
</gene>
<organism evidence="4 5">
    <name type="scientific">Trichoderma asperellum (strain ATCC 204424 / CBS 433.97 / NBRC 101777)</name>
    <dbReference type="NCBI Taxonomy" id="1042311"/>
    <lineage>
        <taxon>Eukaryota</taxon>
        <taxon>Fungi</taxon>
        <taxon>Dikarya</taxon>
        <taxon>Ascomycota</taxon>
        <taxon>Pezizomycotina</taxon>
        <taxon>Sordariomycetes</taxon>
        <taxon>Hypocreomycetidae</taxon>
        <taxon>Hypocreales</taxon>
        <taxon>Hypocreaceae</taxon>
        <taxon>Trichoderma</taxon>
    </lineage>
</organism>
<evidence type="ECO:0000256" key="1">
    <source>
        <dbReference type="ARBA" id="ARBA00023002"/>
    </source>
</evidence>
<evidence type="ECO:0000256" key="2">
    <source>
        <dbReference type="SAM" id="MobiDB-lite"/>
    </source>
</evidence>
<feature type="region of interest" description="Disordered" evidence="2">
    <location>
        <begin position="62"/>
        <end position="115"/>
    </location>
</feature>
<name>A0A2T3YTT8_TRIA4</name>
<dbReference type="Pfam" id="PF01613">
    <property type="entry name" value="Flavin_Reduct"/>
    <property type="match status" value="1"/>
</dbReference>
<reference evidence="4 5" key="1">
    <citation type="submission" date="2016-07" db="EMBL/GenBank/DDBJ databases">
        <title>Multiple horizontal gene transfer events from other fungi enriched the ability of initially mycotrophic Trichoderma (Ascomycota) to feed on dead plant biomass.</title>
        <authorList>
            <consortium name="DOE Joint Genome Institute"/>
            <person name="Aerts A."/>
            <person name="Atanasova L."/>
            <person name="Chenthamara K."/>
            <person name="Zhang J."/>
            <person name="Grujic M."/>
            <person name="Henrissat B."/>
            <person name="Kuo A."/>
            <person name="Salamov A."/>
            <person name="Lipzen A."/>
            <person name="Labutti K."/>
            <person name="Barry K."/>
            <person name="Miao Y."/>
            <person name="Rahimi M.J."/>
            <person name="Shen Q."/>
            <person name="Grigoriev I.V."/>
            <person name="Kubicek C.P."/>
            <person name="Druzhinina I.S."/>
        </authorList>
    </citation>
    <scope>NUCLEOTIDE SEQUENCE [LARGE SCALE GENOMIC DNA]</scope>
    <source>
        <strain evidence="4 5">CBS 433.97</strain>
    </source>
</reference>
<dbReference type="GO" id="GO:0042602">
    <property type="term" value="F:riboflavin reductase (NADPH) activity"/>
    <property type="evidence" value="ECO:0007669"/>
    <property type="project" value="TreeGrafter"/>
</dbReference>
<dbReference type="AlphaFoldDB" id="A0A2T3YTT8"/>
<proteinExistence type="predicted"/>